<dbReference type="Gene3D" id="1.10.10.10">
    <property type="entry name" value="Winged helix-like DNA-binding domain superfamily/Winged helix DNA-binding domain"/>
    <property type="match status" value="1"/>
</dbReference>
<evidence type="ECO:0000259" key="7">
    <source>
        <dbReference type="PROSITE" id="PS50949"/>
    </source>
</evidence>
<keyword evidence="5" id="KW-0804">Transcription</keyword>
<name>A0A562N3T7_9HYPH</name>
<dbReference type="SUPFAM" id="SSF46785">
    <property type="entry name" value="Winged helix' DNA-binding domain"/>
    <property type="match status" value="1"/>
</dbReference>
<keyword evidence="9" id="KW-1185">Reference proteome</keyword>
<evidence type="ECO:0000256" key="3">
    <source>
        <dbReference type="ARBA" id="ARBA00023015"/>
    </source>
</evidence>
<dbReference type="InterPro" id="IPR015424">
    <property type="entry name" value="PyrdxlP-dep_Trfase"/>
</dbReference>
<dbReference type="AlphaFoldDB" id="A0A562N3T7"/>
<comment type="caution">
    <text evidence="8">The sequence shown here is derived from an EMBL/GenBank/DDBJ whole genome shotgun (WGS) entry which is preliminary data.</text>
</comment>
<dbReference type="InterPro" id="IPR015422">
    <property type="entry name" value="PyrdxlP-dep_Trfase_small"/>
</dbReference>
<dbReference type="PANTHER" id="PTHR46577:SF1">
    <property type="entry name" value="HTH-TYPE TRANSCRIPTIONAL REGULATORY PROTEIN GABR"/>
    <property type="match status" value="1"/>
</dbReference>
<dbReference type="InterPro" id="IPR000524">
    <property type="entry name" value="Tscrpt_reg_HTH_GntR"/>
</dbReference>
<comment type="similarity">
    <text evidence="1">In the C-terminal section; belongs to the class-I pyridoxal-phosphate-dependent aminotransferase family.</text>
</comment>
<dbReference type="Gene3D" id="3.90.1150.10">
    <property type="entry name" value="Aspartate Aminotransferase, domain 1"/>
    <property type="match status" value="1"/>
</dbReference>
<protein>
    <submittedName>
        <fullName evidence="8">Regulatory GntR family protein</fullName>
    </submittedName>
</protein>
<keyword evidence="4" id="KW-0238">DNA-binding</keyword>
<dbReference type="InterPro" id="IPR036390">
    <property type="entry name" value="WH_DNA-bd_sf"/>
</dbReference>
<dbReference type="SUPFAM" id="SSF53383">
    <property type="entry name" value="PLP-dependent transferases"/>
    <property type="match status" value="1"/>
</dbReference>
<dbReference type="PROSITE" id="PS50949">
    <property type="entry name" value="HTH_GNTR"/>
    <property type="match status" value="1"/>
</dbReference>
<evidence type="ECO:0000256" key="6">
    <source>
        <dbReference type="SAM" id="MobiDB-lite"/>
    </source>
</evidence>
<evidence type="ECO:0000256" key="5">
    <source>
        <dbReference type="ARBA" id="ARBA00023163"/>
    </source>
</evidence>
<dbReference type="InterPro" id="IPR051446">
    <property type="entry name" value="HTH_trans_reg/aminotransferase"/>
</dbReference>
<keyword evidence="2" id="KW-0663">Pyridoxal phosphate</keyword>
<dbReference type="Proteomes" id="UP000317122">
    <property type="component" value="Unassembled WGS sequence"/>
</dbReference>
<sequence length="274" mass="30147">MRSRATELATALENMIRDRSLPPGARLPTHRALAYQHGVALNTASHAVRLLTARGLVVGEVGRGTFVRSPHHFDASAFDLQHTATSIDLSRNVLPLPGLAERFEGAARKVLRRERASLLDYHPHAGRMSDRAAAARWLSRNGHLPDDPSRIICRAQHALTVALMATTRPSDTVAVENLTWPGIQADVQALLEPILKADGFSTEQWDALPGRPNLIGDATPLVAKSCFDWLLAQTRFLLRNVSSVRTPKPARLAQKRRPIGLPGRSQPHKPCERL</sequence>
<dbReference type="Gene3D" id="3.40.640.10">
    <property type="entry name" value="Type I PLP-dependent aspartate aminotransferase-like (Major domain)"/>
    <property type="match status" value="1"/>
</dbReference>
<proteinExistence type="inferred from homology"/>
<dbReference type="PANTHER" id="PTHR46577">
    <property type="entry name" value="HTH-TYPE TRANSCRIPTIONAL REGULATORY PROTEIN GABR"/>
    <property type="match status" value="1"/>
</dbReference>
<feature type="domain" description="HTH gntR-type" evidence="7">
    <location>
        <begin position="2"/>
        <end position="70"/>
    </location>
</feature>
<dbReference type="EMBL" id="VLKT01000047">
    <property type="protein sequence ID" value="TWI26786.1"/>
    <property type="molecule type" value="Genomic_DNA"/>
</dbReference>
<accession>A0A562N3T7</accession>
<dbReference type="GO" id="GO:0003677">
    <property type="term" value="F:DNA binding"/>
    <property type="evidence" value="ECO:0007669"/>
    <property type="project" value="UniProtKB-KW"/>
</dbReference>
<dbReference type="Pfam" id="PF00392">
    <property type="entry name" value="GntR"/>
    <property type="match status" value="1"/>
</dbReference>
<dbReference type="CDD" id="cd07377">
    <property type="entry name" value="WHTH_GntR"/>
    <property type="match status" value="1"/>
</dbReference>
<feature type="region of interest" description="Disordered" evidence="6">
    <location>
        <begin position="247"/>
        <end position="274"/>
    </location>
</feature>
<gene>
    <name evidence="8" type="ORF">IQ26_05854</name>
</gene>
<evidence type="ECO:0000313" key="8">
    <source>
        <dbReference type="EMBL" id="TWI26786.1"/>
    </source>
</evidence>
<evidence type="ECO:0000256" key="1">
    <source>
        <dbReference type="ARBA" id="ARBA00005384"/>
    </source>
</evidence>
<evidence type="ECO:0000256" key="2">
    <source>
        <dbReference type="ARBA" id="ARBA00022898"/>
    </source>
</evidence>
<dbReference type="InterPro" id="IPR036388">
    <property type="entry name" value="WH-like_DNA-bd_sf"/>
</dbReference>
<dbReference type="GO" id="GO:0003700">
    <property type="term" value="F:DNA-binding transcription factor activity"/>
    <property type="evidence" value="ECO:0007669"/>
    <property type="project" value="InterPro"/>
</dbReference>
<reference evidence="8 9" key="1">
    <citation type="journal article" date="2015" name="Stand. Genomic Sci.">
        <title>Genomic Encyclopedia of Bacterial and Archaeal Type Strains, Phase III: the genomes of soil and plant-associated and newly described type strains.</title>
        <authorList>
            <person name="Whitman W.B."/>
            <person name="Woyke T."/>
            <person name="Klenk H.P."/>
            <person name="Zhou Y."/>
            <person name="Lilburn T.G."/>
            <person name="Beck B.J."/>
            <person name="De Vos P."/>
            <person name="Vandamme P."/>
            <person name="Eisen J.A."/>
            <person name="Garrity G."/>
            <person name="Hugenholtz P."/>
            <person name="Kyrpides N.C."/>
        </authorList>
    </citation>
    <scope>NUCLEOTIDE SEQUENCE [LARGE SCALE GENOMIC DNA]</scope>
    <source>
        <strain evidence="8 9">CGMCC 1.2546</strain>
    </source>
</reference>
<dbReference type="RefSeq" id="WP_162458106.1">
    <property type="nucleotide sequence ID" value="NZ_BSPF01000033.1"/>
</dbReference>
<organism evidence="8 9">
    <name type="scientific">Mesorhizobium tianshanense</name>
    <dbReference type="NCBI Taxonomy" id="39844"/>
    <lineage>
        <taxon>Bacteria</taxon>
        <taxon>Pseudomonadati</taxon>
        <taxon>Pseudomonadota</taxon>
        <taxon>Alphaproteobacteria</taxon>
        <taxon>Hyphomicrobiales</taxon>
        <taxon>Phyllobacteriaceae</taxon>
        <taxon>Mesorhizobium</taxon>
    </lineage>
</organism>
<keyword evidence="3" id="KW-0805">Transcription regulation</keyword>
<dbReference type="OrthoDB" id="9802328at2"/>
<evidence type="ECO:0000256" key="4">
    <source>
        <dbReference type="ARBA" id="ARBA00023125"/>
    </source>
</evidence>
<dbReference type="InterPro" id="IPR015421">
    <property type="entry name" value="PyrdxlP-dep_Trfase_major"/>
</dbReference>
<evidence type="ECO:0000313" key="9">
    <source>
        <dbReference type="Proteomes" id="UP000317122"/>
    </source>
</evidence>
<dbReference type="SMART" id="SM00345">
    <property type="entry name" value="HTH_GNTR"/>
    <property type="match status" value="1"/>
</dbReference>